<dbReference type="PROSITE" id="PS51186">
    <property type="entry name" value="GNAT"/>
    <property type="match status" value="1"/>
</dbReference>
<keyword evidence="3" id="KW-1185">Reference proteome</keyword>
<protein>
    <submittedName>
        <fullName evidence="2">GNAT family N-acetyltransferase</fullName>
    </submittedName>
</protein>
<dbReference type="OrthoDB" id="58489at2"/>
<dbReference type="Gene3D" id="3.40.630.170">
    <property type="match status" value="1"/>
</dbReference>
<reference evidence="3" key="1">
    <citation type="submission" date="2018-09" db="EMBL/GenBank/DDBJ databases">
        <authorList>
            <person name="Livingstone P.G."/>
            <person name="Whitworth D.E."/>
        </authorList>
    </citation>
    <scope>NUCLEOTIDE SEQUENCE [LARGE SCALE GENOMIC DNA]</scope>
    <source>
        <strain evidence="3">CA043D</strain>
    </source>
</reference>
<evidence type="ECO:0000259" key="1">
    <source>
        <dbReference type="PROSITE" id="PS51186"/>
    </source>
</evidence>
<dbReference type="CDD" id="cd04301">
    <property type="entry name" value="NAT_SF"/>
    <property type="match status" value="1"/>
</dbReference>
<dbReference type="InterPro" id="IPR000182">
    <property type="entry name" value="GNAT_dom"/>
</dbReference>
<sequence length="349" mass="39648">MIEVRTFEGDASEASWFLNRVWQSTYGKTAPLPVWDKRFCDWRLFRNGQAPRDYLLAAYEGKTLVGTLFAEPARLRLGRLEVDGSYGLRATVTNSHRGQGIGAKLAQELLRRHQDRAARLAMGFTTAEPRPPGFWRRAWNTRLFGGLGMWMYAFDAQALARWSFTDNERRLFTLAHPFLRHRFREADRQGIRPYQLADLGRCTTLVHDMLRPVTLGYTYTTEQLAAQLQYRDVPRTFVLEQDGEVRGLVSSHSLLMTGVGELTAEVVDLMAFHASVSAEDRQRLLQVAMQDMERRGVACAGMLRGPGTPACMLLRSGWVPLPRRAKVTCLMPICDLDLPADPCVFTHLR</sequence>
<dbReference type="EMBL" id="RAWE01000367">
    <property type="protein sequence ID" value="RKG94017.1"/>
    <property type="molecule type" value="Genomic_DNA"/>
</dbReference>
<organism evidence="2 3">
    <name type="scientific">Corallococcus carmarthensis</name>
    <dbReference type="NCBI Taxonomy" id="2316728"/>
    <lineage>
        <taxon>Bacteria</taxon>
        <taxon>Pseudomonadati</taxon>
        <taxon>Myxococcota</taxon>
        <taxon>Myxococcia</taxon>
        <taxon>Myxococcales</taxon>
        <taxon>Cystobacterineae</taxon>
        <taxon>Myxococcaceae</taxon>
        <taxon>Corallococcus</taxon>
    </lineage>
</organism>
<proteinExistence type="predicted"/>
<dbReference type="Proteomes" id="UP000268313">
    <property type="component" value="Unassembled WGS sequence"/>
</dbReference>
<dbReference type="RefSeq" id="WP_120608286.1">
    <property type="nucleotide sequence ID" value="NZ_RAWE01000367.1"/>
</dbReference>
<feature type="domain" description="N-acetyltransferase" evidence="1">
    <location>
        <begin position="2"/>
        <end position="185"/>
    </location>
</feature>
<keyword evidence="2" id="KW-0808">Transferase</keyword>
<name>A0A3A8JE18_9BACT</name>
<evidence type="ECO:0000313" key="2">
    <source>
        <dbReference type="EMBL" id="RKG94017.1"/>
    </source>
</evidence>
<dbReference type="AlphaFoldDB" id="A0A3A8JE18"/>
<evidence type="ECO:0000313" key="3">
    <source>
        <dbReference type="Proteomes" id="UP000268313"/>
    </source>
</evidence>
<comment type="caution">
    <text evidence="2">The sequence shown here is derived from an EMBL/GenBank/DDBJ whole genome shotgun (WGS) entry which is preliminary data.</text>
</comment>
<dbReference type="GO" id="GO:0016747">
    <property type="term" value="F:acyltransferase activity, transferring groups other than amino-acyl groups"/>
    <property type="evidence" value="ECO:0007669"/>
    <property type="project" value="InterPro"/>
</dbReference>
<dbReference type="InterPro" id="IPR016181">
    <property type="entry name" value="Acyl_CoA_acyltransferase"/>
</dbReference>
<accession>A0A3A8JE18</accession>
<dbReference type="SUPFAM" id="SSF55729">
    <property type="entry name" value="Acyl-CoA N-acyltransferases (Nat)"/>
    <property type="match status" value="2"/>
</dbReference>
<dbReference type="Pfam" id="PF00583">
    <property type="entry name" value="Acetyltransf_1"/>
    <property type="match status" value="1"/>
</dbReference>
<gene>
    <name evidence="2" type="ORF">D7X32_43060</name>
</gene>